<gene>
    <name evidence="4" type="ORF">K9V48_16010</name>
</gene>
<evidence type="ECO:0000256" key="2">
    <source>
        <dbReference type="SAM" id="Phobius"/>
    </source>
</evidence>
<evidence type="ECO:0008006" key="6">
    <source>
        <dbReference type="Google" id="ProtNLM"/>
    </source>
</evidence>
<keyword evidence="2" id="KW-0472">Membrane</keyword>
<feature type="compositionally biased region" description="Low complexity" evidence="1">
    <location>
        <begin position="64"/>
        <end position="74"/>
    </location>
</feature>
<keyword evidence="3" id="KW-0732">Signal</keyword>
<proteinExistence type="predicted"/>
<keyword evidence="5" id="KW-1185">Reference proteome</keyword>
<name>A0ABS7UTT0_9BACI</name>
<evidence type="ECO:0000256" key="3">
    <source>
        <dbReference type="SAM" id="SignalP"/>
    </source>
</evidence>
<sequence>MFKKLFSAMLVLTLISTPVGGFMLGDQVSTVSAKGYKSGKKSFNSNTNSNTNSPSLIKKDDTQQKSSTTTKNNTNAKPSMGGGLMKGLLLGGLAGLLFGGLLSNLGMLGSILGLFVNVLAIFAIIFIIRKLFTYFKKKRKNEEDTLWGK</sequence>
<organism evidence="4 5">
    <name type="scientific">Metabacillus rhizolycopersici</name>
    <dbReference type="NCBI Taxonomy" id="2875709"/>
    <lineage>
        <taxon>Bacteria</taxon>
        <taxon>Bacillati</taxon>
        <taxon>Bacillota</taxon>
        <taxon>Bacilli</taxon>
        <taxon>Bacillales</taxon>
        <taxon>Bacillaceae</taxon>
        <taxon>Metabacillus</taxon>
    </lineage>
</organism>
<dbReference type="EMBL" id="JAIQUM010000038">
    <property type="protein sequence ID" value="MBZ5751710.1"/>
    <property type="molecule type" value="Genomic_DNA"/>
</dbReference>
<feature type="signal peptide" evidence="3">
    <location>
        <begin position="1"/>
        <end position="21"/>
    </location>
</feature>
<feature type="chain" id="PRO_5046898851" description="Preprotein translocase subunit Tim44" evidence="3">
    <location>
        <begin position="22"/>
        <end position="149"/>
    </location>
</feature>
<evidence type="ECO:0000313" key="5">
    <source>
        <dbReference type="Proteomes" id="UP001165287"/>
    </source>
</evidence>
<comment type="caution">
    <text evidence="4">The sequence shown here is derived from an EMBL/GenBank/DDBJ whole genome shotgun (WGS) entry which is preliminary data.</text>
</comment>
<evidence type="ECO:0000256" key="1">
    <source>
        <dbReference type="SAM" id="MobiDB-lite"/>
    </source>
</evidence>
<accession>A0ABS7UTT0</accession>
<feature type="region of interest" description="Disordered" evidence="1">
    <location>
        <begin position="36"/>
        <end position="79"/>
    </location>
</feature>
<keyword evidence="2" id="KW-0812">Transmembrane</keyword>
<dbReference type="RefSeq" id="WP_224140036.1">
    <property type="nucleotide sequence ID" value="NZ_JAIQUM010000038.1"/>
</dbReference>
<feature type="compositionally biased region" description="Low complexity" evidence="1">
    <location>
        <begin position="42"/>
        <end position="55"/>
    </location>
</feature>
<reference evidence="4" key="1">
    <citation type="submission" date="2024-05" db="EMBL/GenBank/DDBJ databases">
        <title>Metabacillus sp. nov., isolated from the rhizosphere soil of tomato plants.</title>
        <authorList>
            <person name="Ma R."/>
        </authorList>
    </citation>
    <scope>NUCLEOTIDE SEQUENCE</scope>
    <source>
        <strain evidence="4">DBTR6</strain>
    </source>
</reference>
<protein>
    <recommendedName>
        <fullName evidence="6">Preprotein translocase subunit Tim44</fullName>
    </recommendedName>
</protein>
<dbReference type="Proteomes" id="UP001165287">
    <property type="component" value="Unassembled WGS sequence"/>
</dbReference>
<feature type="transmembrane region" description="Helical" evidence="2">
    <location>
        <begin position="105"/>
        <end position="128"/>
    </location>
</feature>
<evidence type="ECO:0000313" key="4">
    <source>
        <dbReference type="EMBL" id="MBZ5751710.1"/>
    </source>
</evidence>
<keyword evidence="2" id="KW-1133">Transmembrane helix</keyword>